<dbReference type="Pfam" id="PF01979">
    <property type="entry name" value="Amidohydro_1"/>
    <property type="match status" value="1"/>
</dbReference>
<comment type="caution">
    <text evidence="3">The sequence shown here is derived from an EMBL/GenBank/DDBJ whole genome shotgun (WGS) entry which is preliminary data.</text>
</comment>
<dbReference type="SUPFAM" id="SSF51338">
    <property type="entry name" value="Composite domain of metallo-dependent hydrolases"/>
    <property type="match status" value="1"/>
</dbReference>
<evidence type="ECO:0000313" key="4">
    <source>
        <dbReference type="Proteomes" id="UP001155027"/>
    </source>
</evidence>
<dbReference type="Gene3D" id="3.20.20.140">
    <property type="entry name" value="Metal-dependent hydrolases"/>
    <property type="match status" value="1"/>
</dbReference>
<evidence type="ECO:0000259" key="2">
    <source>
        <dbReference type="Pfam" id="PF01979"/>
    </source>
</evidence>
<dbReference type="GO" id="GO:0016810">
    <property type="term" value="F:hydrolase activity, acting on carbon-nitrogen (but not peptide) bonds"/>
    <property type="evidence" value="ECO:0007669"/>
    <property type="project" value="InterPro"/>
</dbReference>
<keyword evidence="1" id="KW-0732">Signal</keyword>
<dbReference type="PANTHER" id="PTHR43135:SF3">
    <property type="entry name" value="ALPHA-D-RIBOSE 1-METHYLPHOSPHONATE 5-TRIPHOSPHATE DIPHOSPHATASE"/>
    <property type="match status" value="1"/>
</dbReference>
<dbReference type="Proteomes" id="UP001155027">
    <property type="component" value="Unassembled WGS sequence"/>
</dbReference>
<organism evidence="3 4">
    <name type="scientific">Salinibacter ruber</name>
    <dbReference type="NCBI Taxonomy" id="146919"/>
    <lineage>
        <taxon>Bacteria</taxon>
        <taxon>Pseudomonadati</taxon>
        <taxon>Rhodothermota</taxon>
        <taxon>Rhodothermia</taxon>
        <taxon>Rhodothermales</taxon>
        <taxon>Salinibacteraceae</taxon>
        <taxon>Salinibacter</taxon>
    </lineage>
</organism>
<gene>
    <name evidence="3" type="ORF">GGP71_000369</name>
</gene>
<dbReference type="AlphaFoldDB" id="A0A9X2PVT5"/>
<dbReference type="PANTHER" id="PTHR43135">
    <property type="entry name" value="ALPHA-D-RIBOSE 1-METHYLPHOSPHONATE 5-TRIPHOSPHATE DIPHOSPHATASE"/>
    <property type="match status" value="1"/>
</dbReference>
<sequence length="475" mass="51790">MPSAFSSPYRSVLGVLAAMLLWAAPTQAQDQLRGDAPDDWLIQDATVLTVTNGTIENGDILVRDGDIARVGQDLSAPSGVETYDASGEYVMPGIVEAHQHMAISDVNEATNPVTAEVGVGDVLNPYDIGIYRALAGGVTTAHVMHGSANPIGGRNETIKLRYGVTNPDRLQMDGAPRTIKFALGENPTGLYGQGRDQVPRTRMGVEQVIRTALTKAERYMEAKQAYQDGERARPPAHSERMEVLAGVLRGDILVQTHGYRADEMLMLMDVFEDFGIQDLVFHHANEGFKIAPELAAFGDNGAGATVFSDWWSYKFEVYYSTAYNAAVLAENGVNASINSDIPGEQRDLYLQAAKTQRYGDLSDTQALRLITINPARQLGIADRVGSIEEGKAADLALFSEHPLSVYTEPQRTYVDGVVRFDHEEDPDDMRLRVDPEGTVNLARDGWSRHAAHSCLKGVAQLRATRNGVSLENTGR</sequence>
<reference evidence="3" key="1">
    <citation type="submission" date="2022-08" db="EMBL/GenBank/DDBJ databases">
        <title>Genomic Encyclopedia of Type Strains, Phase V (KMG-V): Genome sequencing to study the core and pangenomes of soil and plant-associated prokaryotes.</title>
        <authorList>
            <person name="Whitman W."/>
        </authorList>
    </citation>
    <scope>NUCLEOTIDE SEQUENCE</scope>
    <source>
        <strain evidence="3">0</strain>
    </source>
</reference>
<accession>A0A9X2PVT5</accession>
<dbReference type="InterPro" id="IPR011059">
    <property type="entry name" value="Metal-dep_hydrolase_composite"/>
</dbReference>
<evidence type="ECO:0000313" key="3">
    <source>
        <dbReference type="EMBL" id="MCS3676473.1"/>
    </source>
</evidence>
<dbReference type="RefSeq" id="WP_259079290.1">
    <property type="nucleotide sequence ID" value="NZ_JANUAU010000001.1"/>
</dbReference>
<evidence type="ECO:0000256" key="1">
    <source>
        <dbReference type="SAM" id="SignalP"/>
    </source>
</evidence>
<dbReference type="EMBL" id="JANUAU010000001">
    <property type="protein sequence ID" value="MCS3676473.1"/>
    <property type="molecule type" value="Genomic_DNA"/>
</dbReference>
<feature type="signal peptide" evidence="1">
    <location>
        <begin position="1"/>
        <end position="28"/>
    </location>
</feature>
<dbReference type="InterPro" id="IPR051781">
    <property type="entry name" value="Metallo-dep_Hydrolase"/>
</dbReference>
<dbReference type="SUPFAM" id="SSF51556">
    <property type="entry name" value="Metallo-dependent hydrolases"/>
    <property type="match status" value="1"/>
</dbReference>
<dbReference type="InterPro" id="IPR032466">
    <property type="entry name" value="Metal_Hydrolase"/>
</dbReference>
<proteinExistence type="predicted"/>
<protein>
    <submittedName>
        <fullName evidence="3">Imidazolonepropionase-like amidohydrolase</fullName>
    </submittedName>
</protein>
<name>A0A9X2PVT5_9BACT</name>
<dbReference type="InterPro" id="IPR006680">
    <property type="entry name" value="Amidohydro-rel"/>
</dbReference>
<feature type="domain" description="Amidohydrolase-related" evidence="2">
    <location>
        <begin position="328"/>
        <end position="416"/>
    </location>
</feature>
<feature type="chain" id="PRO_5040960803" evidence="1">
    <location>
        <begin position="29"/>
        <end position="475"/>
    </location>
</feature>